<dbReference type="PRINTS" id="PR00792">
    <property type="entry name" value="PEPSIN"/>
</dbReference>
<dbReference type="Gene3D" id="2.40.70.10">
    <property type="entry name" value="Acid Proteases"/>
    <property type="match status" value="2"/>
</dbReference>
<keyword evidence="12" id="KW-1015">Disulfide bond</keyword>
<dbReference type="FunFam" id="2.40.70.10:FF:000060">
    <property type="entry name" value="Aspartic-type endopeptidase ctsD"/>
    <property type="match status" value="1"/>
</dbReference>
<evidence type="ECO:0000256" key="8">
    <source>
        <dbReference type="ARBA" id="ARBA00023136"/>
    </source>
</evidence>
<dbReference type="InterPro" id="IPR033121">
    <property type="entry name" value="PEPTIDASE_A1"/>
</dbReference>
<dbReference type="FunFam" id="2.40.70.10:FF:000085">
    <property type="entry name" value="Aspartic-type endopeptidase (CtsD), putative"/>
    <property type="match status" value="1"/>
</dbReference>
<dbReference type="GO" id="GO:0006508">
    <property type="term" value="P:proteolysis"/>
    <property type="evidence" value="ECO:0007669"/>
    <property type="project" value="UniProtKB-KW"/>
</dbReference>
<evidence type="ECO:0000313" key="17">
    <source>
        <dbReference type="EMBL" id="EXJ86142.1"/>
    </source>
</evidence>
<evidence type="ECO:0000313" key="18">
    <source>
        <dbReference type="Proteomes" id="UP000019484"/>
    </source>
</evidence>
<feature type="active site" evidence="11">
    <location>
        <position position="290"/>
    </location>
</feature>
<dbReference type="eggNOG" id="KOG1339">
    <property type="taxonomic scope" value="Eukaryota"/>
</dbReference>
<evidence type="ECO:0000256" key="1">
    <source>
        <dbReference type="ARBA" id="ARBA00004236"/>
    </source>
</evidence>
<comment type="caution">
    <text evidence="17">The sequence shown here is derived from an EMBL/GenBank/DDBJ whole genome shotgun (WGS) entry which is preliminary data.</text>
</comment>
<dbReference type="AlphaFoldDB" id="W9Y001"/>
<dbReference type="RefSeq" id="XP_007725580.1">
    <property type="nucleotide sequence ID" value="XM_007727390.1"/>
</dbReference>
<feature type="domain" description="Peptidase A1" evidence="16">
    <location>
        <begin position="90"/>
        <end position="394"/>
    </location>
</feature>
<dbReference type="PANTHER" id="PTHR47966">
    <property type="entry name" value="BETA-SITE APP-CLEAVING ENZYME, ISOFORM A-RELATED"/>
    <property type="match status" value="1"/>
</dbReference>
<dbReference type="PROSITE" id="PS00141">
    <property type="entry name" value="ASP_PROTEASE"/>
    <property type="match status" value="2"/>
</dbReference>
<evidence type="ECO:0000256" key="10">
    <source>
        <dbReference type="ARBA" id="ARBA00023288"/>
    </source>
</evidence>
<dbReference type="InterPro" id="IPR034164">
    <property type="entry name" value="Pepsin-like_dom"/>
</dbReference>
<dbReference type="InterPro" id="IPR001461">
    <property type="entry name" value="Aspartic_peptidase_A1"/>
</dbReference>
<feature type="disulfide bond" evidence="12">
    <location>
        <begin position="121"/>
        <end position="126"/>
    </location>
</feature>
<evidence type="ECO:0000256" key="9">
    <source>
        <dbReference type="ARBA" id="ARBA00023180"/>
    </source>
</evidence>
<comment type="similarity">
    <text evidence="2 13">Belongs to the peptidase A1 family.</text>
</comment>
<keyword evidence="18" id="KW-1185">Reference proteome</keyword>
<dbReference type="InterPro" id="IPR001969">
    <property type="entry name" value="Aspartic_peptidase_AS"/>
</dbReference>
<feature type="compositionally biased region" description="Low complexity" evidence="14">
    <location>
        <begin position="402"/>
        <end position="424"/>
    </location>
</feature>
<feature type="active site" evidence="11">
    <location>
        <position position="108"/>
    </location>
</feature>
<keyword evidence="7 13" id="KW-0378">Hydrolase</keyword>
<dbReference type="OrthoDB" id="28208at2759"/>
<dbReference type="CDD" id="cd05471">
    <property type="entry name" value="pepsin_like"/>
    <property type="match status" value="1"/>
</dbReference>
<keyword evidence="5 15" id="KW-0732">Signal</keyword>
<feature type="compositionally biased region" description="Low complexity" evidence="14">
    <location>
        <begin position="442"/>
        <end position="485"/>
    </location>
</feature>
<evidence type="ECO:0000256" key="13">
    <source>
        <dbReference type="RuleBase" id="RU000454"/>
    </source>
</evidence>
<keyword evidence="9" id="KW-0325">Glycoprotein</keyword>
<evidence type="ECO:0000256" key="11">
    <source>
        <dbReference type="PIRSR" id="PIRSR601461-1"/>
    </source>
</evidence>
<feature type="region of interest" description="Disordered" evidence="14">
    <location>
        <begin position="395"/>
        <end position="424"/>
    </location>
</feature>
<dbReference type="GeneID" id="19161379"/>
<keyword evidence="6 13" id="KW-0064">Aspartyl protease</keyword>
<evidence type="ECO:0000256" key="12">
    <source>
        <dbReference type="PIRSR" id="PIRSR601461-2"/>
    </source>
</evidence>
<keyword evidence="3" id="KW-1003">Cell membrane</keyword>
<gene>
    <name evidence="17" type="ORF">A1O1_06512</name>
</gene>
<feature type="region of interest" description="Disordered" evidence="14">
    <location>
        <begin position="442"/>
        <end position="489"/>
    </location>
</feature>
<evidence type="ECO:0000256" key="3">
    <source>
        <dbReference type="ARBA" id="ARBA00022475"/>
    </source>
</evidence>
<dbReference type="Pfam" id="PF00026">
    <property type="entry name" value="Asp"/>
    <property type="match status" value="1"/>
</dbReference>
<organism evidence="17 18">
    <name type="scientific">Capronia coronata CBS 617.96</name>
    <dbReference type="NCBI Taxonomy" id="1182541"/>
    <lineage>
        <taxon>Eukaryota</taxon>
        <taxon>Fungi</taxon>
        <taxon>Dikarya</taxon>
        <taxon>Ascomycota</taxon>
        <taxon>Pezizomycotina</taxon>
        <taxon>Eurotiomycetes</taxon>
        <taxon>Chaetothyriomycetidae</taxon>
        <taxon>Chaetothyriales</taxon>
        <taxon>Herpotrichiellaceae</taxon>
        <taxon>Capronia</taxon>
    </lineage>
</organism>
<dbReference type="Proteomes" id="UP000019484">
    <property type="component" value="Unassembled WGS sequence"/>
</dbReference>
<name>W9Y001_9EURO</name>
<evidence type="ECO:0000256" key="14">
    <source>
        <dbReference type="SAM" id="MobiDB-lite"/>
    </source>
</evidence>
<evidence type="ECO:0000256" key="6">
    <source>
        <dbReference type="ARBA" id="ARBA00022750"/>
    </source>
</evidence>
<dbReference type="EMBL" id="AMWN01000005">
    <property type="protein sequence ID" value="EXJ86142.1"/>
    <property type="molecule type" value="Genomic_DNA"/>
</dbReference>
<reference evidence="17 18" key="1">
    <citation type="submission" date="2013-03" db="EMBL/GenBank/DDBJ databases">
        <title>The Genome Sequence of Capronia coronata CBS 617.96.</title>
        <authorList>
            <consortium name="The Broad Institute Genomics Platform"/>
            <person name="Cuomo C."/>
            <person name="de Hoog S."/>
            <person name="Gorbushina A."/>
            <person name="Walker B."/>
            <person name="Young S.K."/>
            <person name="Zeng Q."/>
            <person name="Gargeya S."/>
            <person name="Fitzgerald M."/>
            <person name="Haas B."/>
            <person name="Abouelleil A."/>
            <person name="Allen A.W."/>
            <person name="Alvarado L."/>
            <person name="Arachchi H.M."/>
            <person name="Berlin A.M."/>
            <person name="Chapman S.B."/>
            <person name="Gainer-Dewar J."/>
            <person name="Goldberg J."/>
            <person name="Griggs A."/>
            <person name="Gujja S."/>
            <person name="Hansen M."/>
            <person name="Howarth C."/>
            <person name="Imamovic A."/>
            <person name="Ireland A."/>
            <person name="Larimer J."/>
            <person name="McCowan C."/>
            <person name="Murphy C."/>
            <person name="Pearson M."/>
            <person name="Poon T.W."/>
            <person name="Priest M."/>
            <person name="Roberts A."/>
            <person name="Saif S."/>
            <person name="Shea T."/>
            <person name="Sisk P."/>
            <person name="Sykes S."/>
            <person name="Wortman J."/>
            <person name="Nusbaum C."/>
            <person name="Birren B."/>
        </authorList>
    </citation>
    <scope>NUCLEOTIDE SEQUENCE [LARGE SCALE GENOMIC DNA]</scope>
    <source>
        <strain evidence="17 18">CBS 617.96</strain>
    </source>
</reference>
<dbReference type="GO" id="GO:0005886">
    <property type="term" value="C:plasma membrane"/>
    <property type="evidence" value="ECO:0007669"/>
    <property type="project" value="UniProtKB-SubCell"/>
</dbReference>
<sequence>MHRRWLLLPLLSSCASAFYPYHGGDEGESNSKRFVPLNLDSLSAEEPGVVTLDLKKIPTKRDNQFPVVLSSKPSAPNAMAISQDGQDYTYFSIMNFGSKGQEMYMLVDTGSANTWVMGSNCSSNACKIHNTFGTVDSTTLQTTTQTWSMAYGTGQVQGVVAKDTVSFANYTVEMGFGLASNASDDFSSYPMDGILGLGRPSSDQLGTPTIMQVLDQQGDLSENIVGIHLQRNADGAKDGQITFGGLDSSKFKGKIGYTKTSSQTNWEIAADDAGVDGKAAGFKGKSAIIDTGTSYVLMPPSDADTLHALIPGSSHNGEIYIVPCSSTASVYFTFSGVKYAVSPKDYVGRPSGSGCQSNIVGHQPFGPDEWILGDVFLKNVYTVFDFDKNRIGFGTTSDTDDASSASSSAASSATSTASGTSSSGSAAASSAASSALATSASESSTSTATATATTGSSQTNSASSAAATSTESGDSSPFGDASSSSNAGSEMTVPVLAVLVLALVTGFMV</sequence>
<evidence type="ECO:0000259" key="16">
    <source>
        <dbReference type="PROSITE" id="PS51767"/>
    </source>
</evidence>
<protein>
    <recommendedName>
        <fullName evidence="16">Peptidase A1 domain-containing protein</fullName>
    </recommendedName>
</protein>
<dbReference type="PROSITE" id="PS51767">
    <property type="entry name" value="PEPTIDASE_A1"/>
    <property type="match status" value="1"/>
</dbReference>
<evidence type="ECO:0000256" key="7">
    <source>
        <dbReference type="ARBA" id="ARBA00022801"/>
    </source>
</evidence>
<feature type="chain" id="PRO_5004934416" description="Peptidase A1 domain-containing protein" evidence="15">
    <location>
        <begin position="18"/>
        <end position="509"/>
    </location>
</feature>
<comment type="subcellular location">
    <subcellularLocation>
        <location evidence="1">Cell membrane</location>
    </subcellularLocation>
</comment>
<dbReference type="PANTHER" id="PTHR47966:SF75">
    <property type="entry name" value="ENDOPEPTIDASE (CTSD), PUTATIVE (AFU_ORTHOLOGUE AFUA_4G07040)-RELATED"/>
    <property type="match status" value="1"/>
</dbReference>
<accession>W9Y001</accession>
<keyword evidence="10" id="KW-0449">Lipoprotein</keyword>
<dbReference type="InterPro" id="IPR021109">
    <property type="entry name" value="Peptidase_aspartic_dom_sf"/>
</dbReference>
<dbReference type="STRING" id="1182541.W9Y001"/>
<dbReference type="SUPFAM" id="SSF50630">
    <property type="entry name" value="Acid proteases"/>
    <property type="match status" value="1"/>
</dbReference>
<evidence type="ECO:0000256" key="5">
    <source>
        <dbReference type="ARBA" id="ARBA00022729"/>
    </source>
</evidence>
<dbReference type="HOGENOM" id="CLU_013253_10_1_1"/>
<evidence type="ECO:0000256" key="2">
    <source>
        <dbReference type="ARBA" id="ARBA00007447"/>
    </source>
</evidence>
<dbReference type="GO" id="GO:0004190">
    <property type="term" value="F:aspartic-type endopeptidase activity"/>
    <property type="evidence" value="ECO:0007669"/>
    <property type="project" value="UniProtKB-KW"/>
</dbReference>
<feature type="signal peptide" evidence="15">
    <location>
        <begin position="1"/>
        <end position="17"/>
    </location>
</feature>
<evidence type="ECO:0000256" key="15">
    <source>
        <dbReference type="SAM" id="SignalP"/>
    </source>
</evidence>
<keyword evidence="8" id="KW-0472">Membrane</keyword>
<proteinExistence type="inferred from homology"/>
<evidence type="ECO:0000256" key="4">
    <source>
        <dbReference type="ARBA" id="ARBA00022670"/>
    </source>
</evidence>
<keyword evidence="4 13" id="KW-0645">Protease</keyword>